<feature type="binding site" evidence="9">
    <location>
        <position position="202"/>
    </location>
    <ligand>
        <name>NAD(+)</name>
        <dbReference type="ChEBI" id="CHEBI:57540"/>
    </ligand>
</feature>
<keyword evidence="5 6" id="KW-0520">NAD</keyword>
<dbReference type="RefSeq" id="WP_003334490.1">
    <property type="nucleotide sequence ID" value="NZ_CP007806.1"/>
</dbReference>
<dbReference type="EMBL" id="CP007806">
    <property type="protein sequence ID" value="AIG28494.1"/>
    <property type="molecule type" value="Genomic_DNA"/>
</dbReference>
<evidence type="ECO:0000256" key="9">
    <source>
        <dbReference type="PIRSR" id="PIRSR000183-3"/>
    </source>
</evidence>
<evidence type="ECO:0000256" key="7">
    <source>
        <dbReference type="PIRSR" id="PIRSR000183-1"/>
    </source>
</evidence>
<dbReference type="GO" id="GO:0042853">
    <property type="term" value="P:L-alanine catabolic process"/>
    <property type="evidence" value="ECO:0007669"/>
    <property type="project" value="UniProtKB-UniPathway"/>
</dbReference>
<dbReference type="Proteomes" id="UP000005850">
    <property type="component" value="Chromosome"/>
</dbReference>
<dbReference type="FunFam" id="3.40.50.720:FF:000049">
    <property type="entry name" value="Alanine dehydrogenase"/>
    <property type="match status" value="1"/>
</dbReference>
<dbReference type="STRING" id="1042163.BRLA_c042190"/>
<name>A0A075R9D5_BRELA</name>
<sequence length="375" mass="39499">MIIGIPKEIKNNENRVAITPAGVTALVQSGHQVLVETNAGLGSGFIDTEYQAVGATIVPTAADAWAADMVMKVKEPLASEYNYFREGQILFTYLHLAPEPELTKALVDKKVIAIAYETIQMPNGSLPLLMPMSEVAGRMSVQIGAQFLEKPYGGKGVLLGSVPGVPKGEVVIVGGGIVGTNAAKMAVGLGANVTILDISADRLRQLDDLFGGRVHTLISNSFNIANAVKKADLLVGAVLIPGARAPRLVTEEMVKTMAPGSVIVDVAIDQGGSIETIDRITTHDNPTYEKHGVIHYSVANMPGAVARTSTLALTNVTVPYAVQIANKGYVEAIRSNQALAKGVNVINGQVTYKAVADTHNLPFVSLEDALLVASK</sequence>
<dbReference type="InterPro" id="IPR007886">
    <property type="entry name" value="AlaDH/PNT_N"/>
</dbReference>
<keyword evidence="13" id="KW-1185">Reference proteome</keyword>
<evidence type="ECO:0000256" key="8">
    <source>
        <dbReference type="PIRSR" id="PIRSR000183-2"/>
    </source>
</evidence>
<dbReference type="EC" id="1.4.1.1" evidence="3 6"/>
<dbReference type="KEGG" id="blr:BRLA_c042190"/>
<dbReference type="GO" id="GO:0000166">
    <property type="term" value="F:nucleotide binding"/>
    <property type="evidence" value="ECO:0007669"/>
    <property type="project" value="UniProtKB-KW"/>
</dbReference>
<keyword evidence="4 6" id="KW-0560">Oxidoreductase</keyword>
<feature type="binding site" evidence="9">
    <location>
        <position position="279"/>
    </location>
    <ligand>
        <name>NAD(+)</name>
        <dbReference type="ChEBI" id="CHEBI:57540"/>
    </ligand>
</feature>
<proteinExistence type="inferred from homology"/>
<evidence type="ECO:0000256" key="2">
    <source>
        <dbReference type="ARBA" id="ARBA00005689"/>
    </source>
</evidence>
<comment type="catalytic activity">
    <reaction evidence="6">
        <text>L-alanine + NAD(+) + H2O = pyruvate + NH4(+) + NADH + H(+)</text>
        <dbReference type="Rhea" id="RHEA:18405"/>
        <dbReference type="ChEBI" id="CHEBI:15361"/>
        <dbReference type="ChEBI" id="CHEBI:15377"/>
        <dbReference type="ChEBI" id="CHEBI:15378"/>
        <dbReference type="ChEBI" id="CHEBI:28938"/>
        <dbReference type="ChEBI" id="CHEBI:57540"/>
        <dbReference type="ChEBI" id="CHEBI:57945"/>
        <dbReference type="ChEBI" id="CHEBI:57972"/>
        <dbReference type="EC" id="1.4.1.1"/>
    </reaction>
</comment>
<evidence type="ECO:0000313" key="12">
    <source>
        <dbReference type="EMBL" id="AIG28494.1"/>
    </source>
</evidence>
<dbReference type="AlphaFoldDB" id="A0A075R9D5"/>
<dbReference type="SUPFAM" id="SSF52283">
    <property type="entry name" value="Formate/glycerate dehydrogenase catalytic domain-like"/>
    <property type="match status" value="1"/>
</dbReference>
<dbReference type="SMART" id="SM01002">
    <property type="entry name" value="AlaDh_PNT_C"/>
    <property type="match status" value="1"/>
</dbReference>
<dbReference type="Pfam" id="PF05222">
    <property type="entry name" value="AlaDh_PNT_N"/>
    <property type="match status" value="1"/>
</dbReference>
<dbReference type="eggNOG" id="COG0686">
    <property type="taxonomic scope" value="Bacteria"/>
</dbReference>
<dbReference type="CDD" id="cd05305">
    <property type="entry name" value="L-AlaDH"/>
    <property type="match status" value="1"/>
</dbReference>
<feature type="binding site" evidence="8">
    <location>
        <position position="74"/>
    </location>
    <ligand>
        <name>substrate</name>
    </ligand>
</feature>
<feature type="binding site" evidence="8">
    <location>
        <position position="15"/>
    </location>
    <ligand>
        <name>substrate</name>
    </ligand>
</feature>
<dbReference type="HOGENOM" id="CLU_003376_3_0_9"/>
<evidence type="ECO:0000259" key="11">
    <source>
        <dbReference type="SMART" id="SM01003"/>
    </source>
</evidence>
<evidence type="ECO:0000256" key="5">
    <source>
        <dbReference type="ARBA" id="ARBA00023027"/>
    </source>
</evidence>
<feature type="binding site" evidence="9">
    <location>
        <begin position="238"/>
        <end position="239"/>
    </location>
    <ligand>
        <name>NAD(+)</name>
        <dbReference type="ChEBI" id="CHEBI:57540"/>
    </ligand>
</feature>
<dbReference type="InterPro" id="IPR036291">
    <property type="entry name" value="NAD(P)-bd_dom_sf"/>
</dbReference>
<organism evidence="12 13">
    <name type="scientific">Brevibacillus laterosporus LMG 15441</name>
    <dbReference type="NCBI Taxonomy" id="1042163"/>
    <lineage>
        <taxon>Bacteria</taxon>
        <taxon>Bacillati</taxon>
        <taxon>Bacillota</taxon>
        <taxon>Bacilli</taxon>
        <taxon>Bacillales</taxon>
        <taxon>Paenibacillaceae</taxon>
        <taxon>Brevibacillus</taxon>
    </lineage>
</organism>
<feature type="binding site" evidence="9">
    <location>
        <begin position="266"/>
        <end position="269"/>
    </location>
    <ligand>
        <name>NAD(+)</name>
        <dbReference type="ChEBI" id="CHEBI:57540"/>
    </ligand>
</feature>
<evidence type="ECO:0000256" key="4">
    <source>
        <dbReference type="ARBA" id="ARBA00023002"/>
    </source>
</evidence>
<reference evidence="12 13" key="1">
    <citation type="journal article" date="2011" name="J. Bacteriol.">
        <title>Genome sequence of Brevibacillus laterosporus LMG 15441, a pathogen of invertebrates.</title>
        <authorList>
            <person name="Djukic M."/>
            <person name="Poehlein A."/>
            <person name="Thurmer A."/>
            <person name="Daniel R."/>
        </authorList>
    </citation>
    <scope>NUCLEOTIDE SEQUENCE [LARGE SCALE GENOMIC DNA]</scope>
    <source>
        <strain evidence="12 13">LMG 15441</strain>
    </source>
</reference>
<feature type="binding site" evidence="9">
    <location>
        <position position="197"/>
    </location>
    <ligand>
        <name>NAD(+)</name>
        <dbReference type="ChEBI" id="CHEBI:57540"/>
    </ligand>
</feature>
<dbReference type="PROSITE" id="PS00837">
    <property type="entry name" value="ALADH_PNT_2"/>
    <property type="match status" value="1"/>
</dbReference>
<dbReference type="InterPro" id="IPR008141">
    <property type="entry name" value="Ala_DH"/>
</dbReference>
<evidence type="ECO:0000259" key="10">
    <source>
        <dbReference type="SMART" id="SM01002"/>
    </source>
</evidence>
<gene>
    <name evidence="12" type="ORF">BRLA_c042190</name>
</gene>
<dbReference type="PANTHER" id="PTHR42795">
    <property type="entry name" value="ALANINE DEHYDROGENASE"/>
    <property type="match status" value="1"/>
</dbReference>
<feature type="domain" description="Alanine dehydrogenase/pyridine nucleotide transhydrogenase N-terminal" evidence="11">
    <location>
        <begin position="4"/>
        <end position="136"/>
    </location>
</feature>
<feature type="active site" description="Proton donor/acceptor" evidence="7">
    <location>
        <position position="269"/>
    </location>
</feature>
<feature type="binding site" evidence="9">
    <location>
        <begin position="298"/>
        <end position="301"/>
    </location>
    <ligand>
        <name>NAD(+)</name>
        <dbReference type="ChEBI" id="CHEBI:57540"/>
    </ligand>
</feature>
<feature type="binding site" evidence="9">
    <location>
        <position position="219"/>
    </location>
    <ligand>
        <name>NAD(+)</name>
        <dbReference type="ChEBI" id="CHEBI:57540"/>
    </ligand>
</feature>
<dbReference type="Pfam" id="PF01262">
    <property type="entry name" value="AlaDh_PNT_C"/>
    <property type="match status" value="1"/>
</dbReference>
<dbReference type="GO" id="GO:0005886">
    <property type="term" value="C:plasma membrane"/>
    <property type="evidence" value="ECO:0007669"/>
    <property type="project" value="TreeGrafter"/>
</dbReference>
<feature type="active site" description="Proton donor/acceptor" evidence="7">
    <location>
        <position position="95"/>
    </location>
</feature>
<comment type="pathway">
    <text evidence="1">Amino-acid degradation; L-alanine degradation via dehydrogenase pathway; NH(3) and pyruvate from L-alanine: step 1/1.</text>
</comment>
<dbReference type="SUPFAM" id="SSF51735">
    <property type="entry name" value="NAD(P)-binding Rossmann-fold domains"/>
    <property type="match status" value="1"/>
</dbReference>
<dbReference type="InterPro" id="IPR007698">
    <property type="entry name" value="AlaDH/PNT_NAD(H)-bd"/>
</dbReference>
<protein>
    <recommendedName>
        <fullName evidence="3 6">Alanine dehydrogenase</fullName>
        <ecNumber evidence="3 6">1.4.1.1</ecNumber>
    </recommendedName>
</protein>
<evidence type="ECO:0000256" key="6">
    <source>
        <dbReference type="PIRNR" id="PIRNR000183"/>
    </source>
</evidence>
<accession>A0A075R9D5</accession>
<dbReference type="SMART" id="SM01003">
    <property type="entry name" value="AlaDh_PNT_N"/>
    <property type="match status" value="1"/>
</dbReference>
<dbReference type="Gene3D" id="3.40.50.720">
    <property type="entry name" value="NAD(P)-binding Rossmann-like Domain"/>
    <property type="match status" value="2"/>
</dbReference>
<evidence type="ECO:0000256" key="3">
    <source>
        <dbReference type="ARBA" id="ARBA00012897"/>
    </source>
</evidence>
<dbReference type="NCBIfam" id="TIGR00518">
    <property type="entry name" value="alaDH"/>
    <property type="match status" value="1"/>
</dbReference>
<dbReference type="UniPathway" id="UPA00527">
    <property type="reaction ID" value="UER00585"/>
</dbReference>
<feature type="binding site" evidence="9">
    <location>
        <position position="133"/>
    </location>
    <ligand>
        <name>NAD(+)</name>
        <dbReference type="ChEBI" id="CHEBI:57540"/>
    </ligand>
</feature>
<keyword evidence="9" id="KW-0547">Nucleotide-binding</keyword>
<evidence type="ECO:0000313" key="13">
    <source>
        <dbReference type="Proteomes" id="UP000005850"/>
    </source>
</evidence>
<comment type="similarity">
    <text evidence="2 6">Belongs to the AlaDH/PNT family.</text>
</comment>
<dbReference type="PANTHER" id="PTHR42795:SF1">
    <property type="entry name" value="ALANINE DEHYDROGENASE"/>
    <property type="match status" value="1"/>
</dbReference>
<dbReference type="GO" id="GO:0000286">
    <property type="term" value="F:alanine dehydrogenase activity"/>
    <property type="evidence" value="ECO:0007669"/>
    <property type="project" value="UniProtKB-UniRule"/>
</dbReference>
<evidence type="ECO:0000256" key="1">
    <source>
        <dbReference type="ARBA" id="ARBA00005206"/>
    </source>
</evidence>
<dbReference type="PIRSF" id="PIRSF000183">
    <property type="entry name" value="Alanine_dh"/>
    <property type="match status" value="1"/>
</dbReference>
<dbReference type="InterPro" id="IPR008143">
    <property type="entry name" value="Ala_DH/PNT_CS2"/>
</dbReference>
<feature type="domain" description="Alanine dehydrogenase/pyridine nucleotide transhydrogenase NAD(H)-binding" evidence="10">
    <location>
        <begin position="148"/>
        <end position="297"/>
    </location>
</feature>